<name>A0AAD3SZE8_NEPGR</name>
<comment type="caution">
    <text evidence="1">The sequence shown here is derived from an EMBL/GenBank/DDBJ whole genome shotgun (WGS) entry which is preliminary data.</text>
</comment>
<dbReference type="EMBL" id="BSYO01000021">
    <property type="protein sequence ID" value="GMH19882.1"/>
    <property type="molecule type" value="Genomic_DNA"/>
</dbReference>
<gene>
    <name evidence="1" type="ORF">Nepgr_021723</name>
</gene>
<keyword evidence="2" id="KW-1185">Reference proteome</keyword>
<proteinExistence type="predicted"/>
<dbReference type="AlphaFoldDB" id="A0AAD3SZE8"/>
<organism evidence="1 2">
    <name type="scientific">Nepenthes gracilis</name>
    <name type="common">Slender pitcher plant</name>
    <dbReference type="NCBI Taxonomy" id="150966"/>
    <lineage>
        <taxon>Eukaryota</taxon>
        <taxon>Viridiplantae</taxon>
        <taxon>Streptophyta</taxon>
        <taxon>Embryophyta</taxon>
        <taxon>Tracheophyta</taxon>
        <taxon>Spermatophyta</taxon>
        <taxon>Magnoliopsida</taxon>
        <taxon>eudicotyledons</taxon>
        <taxon>Gunneridae</taxon>
        <taxon>Pentapetalae</taxon>
        <taxon>Caryophyllales</taxon>
        <taxon>Nepenthaceae</taxon>
        <taxon>Nepenthes</taxon>
    </lineage>
</organism>
<sequence>MESKIAGLLSKPGSIPGLEFFWDKAYCSFDALCRIGGISQDDPVGWYEDFACLLVTPGRLAFCLVWNGRDAFSAWMTGLLGFSGLPFLMGCIGSWWRGAFLPSMHQMLHNRRAEKKKSWLGWIAVDGIFVRNTKDGFSLWNARDEFLECLGWIPGIHPKNYYKCRDVICQADVLKKKVLTGQRVDRFEDLWFVLWLAQLCWRLGRRGALGLDDTVPTIPYFWSDSYVIVGWAGSLTTSRNGSLLTGRRSFFGLFGSCSRKLPVLLAAGMKSLAEVLCFGHHLEQRGKHEHLTRYAVCWLAGVEYWPVCALFRLQRHSGRCAFLQSAVADLLDEWLFLVGIEEWDDWKRMECFSRYGWQIWAVWSSFGSGGRLWAGLYYLPGMAWLTWTSAYKSSGDVCFIALMRMLLKMLVGGWASGTDRQIASVCRFAITHWKSTLSLSRNGMPADLDVVVLLGCMEPSLTSSRSCWRQVSDFRLIRKTCVVTALGDVDCLSCCTPDLLHIPGLGSSFQFCYFTLRLKAGALFLLSPVLANGCLTNVDD</sequence>
<reference evidence="1" key="1">
    <citation type="submission" date="2023-05" db="EMBL/GenBank/DDBJ databases">
        <title>Nepenthes gracilis genome sequencing.</title>
        <authorList>
            <person name="Fukushima K."/>
        </authorList>
    </citation>
    <scope>NUCLEOTIDE SEQUENCE</scope>
    <source>
        <strain evidence="1">SING2019-196</strain>
    </source>
</reference>
<evidence type="ECO:0000313" key="2">
    <source>
        <dbReference type="Proteomes" id="UP001279734"/>
    </source>
</evidence>
<accession>A0AAD3SZE8</accession>
<evidence type="ECO:0000313" key="1">
    <source>
        <dbReference type="EMBL" id="GMH19882.1"/>
    </source>
</evidence>
<protein>
    <submittedName>
        <fullName evidence="1">Uncharacterized protein</fullName>
    </submittedName>
</protein>
<dbReference type="Proteomes" id="UP001279734">
    <property type="component" value="Unassembled WGS sequence"/>
</dbReference>